<dbReference type="AlphaFoldDB" id="A0A9D4A7F5"/>
<evidence type="ECO:0000313" key="3">
    <source>
        <dbReference type="Proteomes" id="UP000828251"/>
    </source>
</evidence>
<evidence type="ECO:0000256" key="1">
    <source>
        <dbReference type="SAM" id="MobiDB-lite"/>
    </source>
</evidence>
<comment type="caution">
    <text evidence="2">The sequence shown here is derived from an EMBL/GenBank/DDBJ whole genome shotgun (WGS) entry which is preliminary data.</text>
</comment>
<protein>
    <submittedName>
        <fullName evidence="2">Uncharacterized protein</fullName>
    </submittedName>
</protein>
<feature type="compositionally biased region" description="Low complexity" evidence="1">
    <location>
        <begin position="43"/>
        <end position="63"/>
    </location>
</feature>
<gene>
    <name evidence="2" type="ORF">J1N35_018663</name>
</gene>
<dbReference type="EMBL" id="JAIQCV010000006">
    <property type="protein sequence ID" value="KAH1091406.1"/>
    <property type="molecule type" value="Genomic_DNA"/>
</dbReference>
<proteinExistence type="predicted"/>
<reference evidence="2 3" key="1">
    <citation type="journal article" date="2021" name="Plant Biotechnol. J.">
        <title>Multi-omics assisted identification of the key and species-specific regulatory components of drought-tolerant mechanisms in Gossypium stocksii.</title>
        <authorList>
            <person name="Yu D."/>
            <person name="Ke L."/>
            <person name="Zhang D."/>
            <person name="Wu Y."/>
            <person name="Sun Y."/>
            <person name="Mei J."/>
            <person name="Sun J."/>
            <person name="Sun Y."/>
        </authorList>
    </citation>
    <scope>NUCLEOTIDE SEQUENCE [LARGE SCALE GENOMIC DNA]</scope>
    <source>
        <strain evidence="3">cv. E1</strain>
        <tissue evidence="2">Leaf</tissue>
    </source>
</reference>
<sequence>MVPSFREYLCTISINRFSNCCEIIICGLFPHNWNIIYNPVTPSTSSSNQTNSHVASAGSSSHSQIAPISA</sequence>
<accession>A0A9D4A7F5</accession>
<feature type="region of interest" description="Disordered" evidence="1">
    <location>
        <begin position="43"/>
        <end position="70"/>
    </location>
</feature>
<keyword evidence="3" id="KW-1185">Reference proteome</keyword>
<evidence type="ECO:0000313" key="2">
    <source>
        <dbReference type="EMBL" id="KAH1091406.1"/>
    </source>
</evidence>
<organism evidence="2 3">
    <name type="scientific">Gossypium stocksii</name>
    <dbReference type="NCBI Taxonomy" id="47602"/>
    <lineage>
        <taxon>Eukaryota</taxon>
        <taxon>Viridiplantae</taxon>
        <taxon>Streptophyta</taxon>
        <taxon>Embryophyta</taxon>
        <taxon>Tracheophyta</taxon>
        <taxon>Spermatophyta</taxon>
        <taxon>Magnoliopsida</taxon>
        <taxon>eudicotyledons</taxon>
        <taxon>Gunneridae</taxon>
        <taxon>Pentapetalae</taxon>
        <taxon>rosids</taxon>
        <taxon>malvids</taxon>
        <taxon>Malvales</taxon>
        <taxon>Malvaceae</taxon>
        <taxon>Malvoideae</taxon>
        <taxon>Gossypium</taxon>
    </lineage>
</organism>
<name>A0A9D4A7F5_9ROSI</name>
<dbReference type="Proteomes" id="UP000828251">
    <property type="component" value="Unassembled WGS sequence"/>
</dbReference>